<protein>
    <submittedName>
        <fullName evidence="1">Uncharacterized protein</fullName>
    </submittedName>
</protein>
<dbReference type="STRING" id="52.CMC5_043950"/>
<sequence length="129" mass="15199">METRHTYSSFLRSWLRRSVLASQTYTEFAERFAYLALKTLGWPDELLRELHVEKDANQAREDIVSFSAMIPFRDEKMTGSLIVPLHIEKRQGTTWRIFDSDVTEAKHLDELMSRFGDHLARTLEQAPRR</sequence>
<keyword evidence="2" id="KW-1185">Reference proteome</keyword>
<dbReference type="KEGG" id="ccro:CMC5_043950"/>
<dbReference type="Proteomes" id="UP000067626">
    <property type="component" value="Chromosome"/>
</dbReference>
<evidence type="ECO:0000313" key="2">
    <source>
        <dbReference type="Proteomes" id="UP000067626"/>
    </source>
</evidence>
<proteinExistence type="predicted"/>
<evidence type="ECO:0000313" key="1">
    <source>
        <dbReference type="EMBL" id="AKT40242.1"/>
    </source>
</evidence>
<name>A0A0K1EHT6_CHOCO</name>
<dbReference type="RefSeq" id="WP_050432199.1">
    <property type="nucleotide sequence ID" value="NZ_CP012159.1"/>
</dbReference>
<gene>
    <name evidence="1" type="ORF">CMC5_043950</name>
</gene>
<dbReference type="EMBL" id="CP012159">
    <property type="protein sequence ID" value="AKT40242.1"/>
    <property type="molecule type" value="Genomic_DNA"/>
</dbReference>
<dbReference type="AlphaFoldDB" id="A0A0K1EHT6"/>
<organism evidence="1 2">
    <name type="scientific">Chondromyces crocatus</name>
    <dbReference type="NCBI Taxonomy" id="52"/>
    <lineage>
        <taxon>Bacteria</taxon>
        <taxon>Pseudomonadati</taxon>
        <taxon>Myxococcota</taxon>
        <taxon>Polyangia</taxon>
        <taxon>Polyangiales</taxon>
        <taxon>Polyangiaceae</taxon>
        <taxon>Chondromyces</taxon>
    </lineage>
</organism>
<reference evidence="1 2" key="1">
    <citation type="submission" date="2015-07" db="EMBL/GenBank/DDBJ databases">
        <title>Genome analysis of myxobacterium Chondromyces crocatus Cm c5 reveals a high potential for natural compound synthesis and the genetic basis for the loss of fruiting body formation.</title>
        <authorList>
            <person name="Zaburannyi N."/>
            <person name="Bunk B."/>
            <person name="Maier J."/>
            <person name="Overmann J."/>
            <person name="Mueller R."/>
        </authorList>
    </citation>
    <scope>NUCLEOTIDE SEQUENCE [LARGE SCALE GENOMIC DNA]</scope>
    <source>
        <strain evidence="1 2">Cm c5</strain>
    </source>
</reference>
<accession>A0A0K1EHT6</accession>